<comment type="subunit">
    <text evidence="3">F-type ATPases have 2 components, CF(1) - the catalytic core - and CF(0) - the membrane proton channel.</text>
</comment>
<evidence type="ECO:0000256" key="1">
    <source>
        <dbReference type="ARBA" id="ARBA00004304"/>
    </source>
</evidence>
<evidence type="ECO:0000256" key="5">
    <source>
        <dbReference type="ARBA" id="ARBA00022547"/>
    </source>
</evidence>
<gene>
    <name evidence="14" type="primary">ATP8</name>
</gene>
<evidence type="ECO:0000256" key="12">
    <source>
        <dbReference type="RuleBase" id="RU003661"/>
    </source>
</evidence>
<accession>A0A8X8RHL8</accession>
<keyword evidence="5 12" id="KW-0138">CF(0)</keyword>
<evidence type="ECO:0000256" key="9">
    <source>
        <dbReference type="ARBA" id="ARBA00023065"/>
    </source>
</evidence>
<protein>
    <recommendedName>
        <fullName evidence="12">ATP synthase complex subunit 8</fullName>
    </recommendedName>
</protein>
<dbReference type="Pfam" id="PF00895">
    <property type="entry name" value="ATP-synt_8"/>
    <property type="match status" value="1"/>
</dbReference>
<geneLocation type="mitochondrion" evidence="14"/>
<evidence type="ECO:0000256" key="3">
    <source>
        <dbReference type="ARBA" id="ARBA00011291"/>
    </source>
</evidence>
<feature type="transmembrane region" description="Helical" evidence="13">
    <location>
        <begin position="6"/>
        <end position="30"/>
    </location>
</feature>
<evidence type="ECO:0000256" key="13">
    <source>
        <dbReference type="SAM" id="Phobius"/>
    </source>
</evidence>
<dbReference type="GO" id="GO:0015986">
    <property type="term" value="P:proton motive force-driven ATP synthesis"/>
    <property type="evidence" value="ECO:0007669"/>
    <property type="project" value="InterPro"/>
</dbReference>
<sequence>MPQMMPMGWITLFIMFSSTLIIFAMTNYFSSMMIPKYIKKGMIMSKTTNWKW</sequence>
<name>A0A8X8RHL8_9NEOP</name>
<evidence type="ECO:0000256" key="10">
    <source>
        <dbReference type="ARBA" id="ARBA00023128"/>
    </source>
</evidence>
<evidence type="ECO:0000256" key="6">
    <source>
        <dbReference type="ARBA" id="ARBA00022692"/>
    </source>
</evidence>
<reference evidence="14" key="1">
    <citation type="journal article" date="2022" name="Mol. Biol. Evol.">
        <title>Molecular phylogeny reveals the past transoceanic voyages of drywood termites (Isoptera, Kalotermitidae).</title>
        <authorList>
            <person name="Bucek A."/>
            <person name="Wang M."/>
            <person name="Sobotnik J."/>
            <person name="Hellemans S."/>
            <person name="Sillam-Dusses D."/>
            <person name="Mizumoto N."/>
            <person name="Stiblik P."/>
            <person name="Clitheroe C."/>
            <person name="Lu T."/>
            <person name="Gonzalez Plaza J.J."/>
            <person name="Mohagan A."/>
            <person name="Rafanomezantsoa J.J."/>
            <person name="Fisher B."/>
            <person name="Engel M.S."/>
            <person name="Roisin Y."/>
            <person name="Evans T.A."/>
            <person name="Scheffrahn R."/>
            <person name="Bourguignon T."/>
        </authorList>
    </citation>
    <scope>NUCLEOTIDE SEQUENCE</scope>
    <source>
        <strain evidence="14">NAM16_PG037TR</strain>
    </source>
</reference>
<evidence type="ECO:0000256" key="11">
    <source>
        <dbReference type="ARBA" id="ARBA00023136"/>
    </source>
</evidence>
<dbReference type="GO" id="GO:0031966">
    <property type="term" value="C:mitochondrial membrane"/>
    <property type="evidence" value="ECO:0007669"/>
    <property type="project" value="UniProtKB-SubCell"/>
</dbReference>
<evidence type="ECO:0000256" key="8">
    <source>
        <dbReference type="ARBA" id="ARBA00022989"/>
    </source>
</evidence>
<dbReference type="GO" id="GO:0045259">
    <property type="term" value="C:proton-transporting ATP synthase complex"/>
    <property type="evidence" value="ECO:0007669"/>
    <property type="project" value="UniProtKB-KW"/>
</dbReference>
<keyword evidence="8 13" id="KW-1133">Transmembrane helix</keyword>
<keyword evidence="9 12" id="KW-0406">Ion transport</keyword>
<comment type="subcellular location">
    <subcellularLocation>
        <location evidence="1 12">Mitochondrion membrane</location>
        <topology evidence="1 12">Single-pass membrane protein</topology>
    </subcellularLocation>
</comment>
<keyword evidence="10 12" id="KW-0496">Mitochondrion</keyword>
<keyword evidence="6 12" id="KW-0812">Transmembrane</keyword>
<evidence type="ECO:0000256" key="2">
    <source>
        <dbReference type="ARBA" id="ARBA00008892"/>
    </source>
</evidence>
<dbReference type="InterPro" id="IPR001421">
    <property type="entry name" value="ATP8_metazoa"/>
</dbReference>
<dbReference type="GO" id="GO:0015078">
    <property type="term" value="F:proton transmembrane transporter activity"/>
    <property type="evidence" value="ECO:0007669"/>
    <property type="project" value="InterPro"/>
</dbReference>
<evidence type="ECO:0000313" key="14">
    <source>
        <dbReference type="EMBL" id="URX53996.1"/>
    </source>
</evidence>
<evidence type="ECO:0000256" key="7">
    <source>
        <dbReference type="ARBA" id="ARBA00022781"/>
    </source>
</evidence>
<keyword evidence="7 12" id="KW-0375">Hydrogen ion transport</keyword>
<dbReference type="EMBL" id="OM991402">
    <property type="protein sequence ID" value="URX53996.1"/>
    <property type="molecule type" value="Genomic_DNA"/>
</dbReference>
<comment type="similarity">
    <text evidence="2 12">Belongs to the ATPase protein 8 family.</text>
</comment>
<keyword evidence="11 13" id="KW-0472">Membrane</keyword>
<dbReference type="AlphaFoldDB" id="A0A8X8RHL8"/>
<evidence type="ECO:0000256" key="4">
    <source>
        <dbReference type="ARBA" id="ARBA00022448"/>
    </source>
</evidence>
<proteinExistence type="inferred from homology"/>
<organism evidence="14">
    <name type="scientific">Epicalotermes sp. 2 AB-2022a</name>
    <dbReference type="NCBI Taxonomy" id="2942714"/>
    <lineage>
        <taxon>Eukaryota</taxon>
        <taxon>Metazoa</taxon>
        <taxon>Ecdysozoa</taxon>
        <taxon>Arthropoda</taxon>
        <taxon>Hexapoda</taxon>
        <taxon>Insecta</taxon>
        <taxon>Pterygota</taxon>
        <taxon>Neoptera</taxon>
        <taxon>Polyneoptera</taxon>
        <taxon>Dictyoptera</taxon>
        <taxon>Blattodea</taxon>
        <taxon>Blattoidea</taxon>
        <taxon>Termitoidae</taxon>
        <taxon>Kalotermitidae</taxon>
        <taxon>Bifiditermitinae</taxon>
        <taxon>Epicalotermes</taxon>
    </lineage>
</organism>
<keyword evidence="4 12" id="KW-0813">Transport</keyword>